<dbReference type="OrthoDB" id="9796287at2"/>
<evidence type="ECO:0000313" key="6">
    <source>
        <dbReference type="Proteomes" id="UP000321685"/>
    </source>
</evidence>
<feature type="compositionally biased region" description="Basic and acidic residues" evidence="2">
    <location>
        <begin position="334"/>
        <end position="344"/>
    </location>
</feature>
<dbReference type="InterPro" id="IPR029043">
    <property type="entry name" value="GcvT/YgfZ_C"/>
</dbReference>
<dbReference type="RefSeq" id="WP_147107599.1">
    <property type="nucleotide sequence ID" value="NZ_BJVJ01000024.1"/>
</dbReference>
<name>A0A511DL68_9PSEU</name>
<dbReference type="SUPFAM" id="SSF103025">
    <property type="entry name" value="Folate-binding domain"/>
    <property type="match status" value="1"/>
</dbReference>
<feature type="domain" description="Aminomethyltransferase C-terminal" evidence="4">
    <location>
        <begin position="271"/>
        <end position="342"/>
    </location>
</feature>
<feature type="compositionally biased region" description="Polar residues" evidence="2">
    <location>
        <begin position="1"/>
        <end position="13"/>
    </location>
</feature>
<dbReference type="EMBL" id="BJVJ01000024">
    <property type="protein sequence ID" value="GEL23808.1"/>
    <property type="molecule type" value="Genomic_DNA"/>
</dbReference>
<feature type="region of interest" description="Disordered" evidence="2">
    <location>
        <begin position="1"/>
        <end position="26"/>
    </location>
</feature>
<dbReference type="Pfam" id="PF01571">
    <property type="entry name" value="GCV_T"/>
    <property type="match status" value="1"/>
</dbReference>
<dbReference type="Pfam" id="PF08669">
    <property type="entry name" value="GCV_T_C"/>
    <property type="match status" value="1"/>
</dbReference>
<dbReference type="SUPFAM" id="SSF101790">
    <property type="entry name" value="Aminomethyltransferase beta-barrel domain"/>
    <property type="match status" value="1"/>
</dbReference>
<dbReference type="Gene3D" id="3.30.1360.120">
    <property type="entry name" value="Probable tRNA modification gtpase trme, domain 1"/>
    <property type="match status" value="1"/>
</dbReference>
<dbReference type="PANTHER" id="PTHR22602">
    <property type="entry name" value="TRANSFERASE CAF17, MITOCHONDRIAL-RELATED"/>
    <property type="match status" value="1"/>
</dbReference>
<proteinExistence type="predicted"/>
<feature type="domain" description="GCVT N-terminal" evidence="3">
    <location>
        <begin position="32"/>
        <end position="250"/>
    </location>
</feature>
<evidence type="ECO:0000256" key="1">
    <source>
        <dbReference type="ARBA" id="ARBA00022946"/>
    </source>
</evidence>
<accession>A0A511DL68</accession>
<dbReference type="Proteomes" id="UP000321685">
    <property type="component" value="Unassembled WGS sequence"/>
</dbReference>
<dbReference type="InterPro" id="IPR045179">
    <property type="entry name" value="YgfZ/GcvT"/>
</dbReference>
<dbReference type="GO" id="GO:0016226">
    <property type="term" value="P:iron-sulfur cluster assembly"/>
    <property type="evidence" value="ECO:0007669"/>
    <property type="project" value="TreeGrafter"/>
</dbReference>
<organism evidence="5 6">
    <name type="scientific">Pseudonocardia sulfidoxydans NBRC 16205</name>
    <dbReference type="NCBI Taxonomy" id="1223511"/>
    <lineage>
        <taxon>Bacteria</taxon>
        <taxon>Bacillati</taxon>
        <taxon>Actinomycetota</taxon>
        <taxon>Actinomycetes</taxon>
        <taxon>Pseudonocardiales</taxon>
        <taxon>Pseudonocardiaceae</taxon>
        <taxon>Pseudonocardia</taxon>
    </lineage>
</organism>
<feature type="region of interest" description="Disordered" evidence="2">
    <location>
        <begin position="334"/>
        <end position="366"/>
    </location>
</feature>
<dbReference type="AlphaFoldDB" id="A0A511DL68"/>
<dbReference type="InterPro" id="IPR027266">
    <property type="entry name" value="TrmE/GcvT-like"/>
</dbReference>
<dbReference type="InterPro" id="IPR006222">
    <property type="entry name" value="GCVT_N"/>
</dbReference>
<evidence type="ECO:0000259" key="4">
    <source>
        <dbReference type="Pfam" id="PF08669"/>
    </source>
</evidence>
<reference evidence="5 6" key="1">
    <citation type="submission" date="2019-07" db="EMBL/GenBank/DDBJ databases">
        <title>Whole genome shotgun sequence of Pseudonocardia sulfidoxydans NBRC 16205.</title>
        <authorList>
            <person name="Hosoyama A."/>
            <person name="Uohara A."/>
            <person name="Ohji S."/>
            <person name="Ichikawa N."/>
        </authorList>
    </citation>
    <scope>NUCLEOTIDE SEQUENCE [LARGE SCALE GENOMIC DNA]</scope>
    <source>
        <strain evidence="5 6">NBRC 16205</strain>
    </source>
</reference>
<dbReference type="PIRSF" id="PIRSF006487">
    <property type="entry name" value="GcvT"/>
    <property type="match status" value="1"/>
</dbReference>
<dbReference type="NCBIfam" id="TIGR03317">
    <property type="entry name" value="ygfZ_signature"/>
    <property type="match status" value="1"/>
</dbReference>
<keyword evidence="1" id="KW-0809">Transit peptide</keyword>
<comment type="caution">
    <text evidence="5">The sequence shown here is derived from an EMBL/GenBank/DDBJ whole genome shotgun (WGS) entry which is preliminary data.</text>
</comment>
<evidence type="ECO:0000313" key="5">
    <source>
        <dbReference type="EMBL" id="GEL23808.1"/>
    </source>
</evidence>
<dbReference type="InterPro" id="IPR017703">
    <property type="entry name" value="YgfZ/GCV_T_CS"/>
</dbReference>
<evidence type="ECO:0000256" key="2">
    <source>
        <dbReference type="SAM" id="MobiDB-lite"/>
    </source>
</evidence>
<gene>
    <name evidence="5" type="ORF">PSU4_27620</name>
</gene>
<sequence length="366" mass="38695">MTEPQTDVDTTGQGAPADPDEAVPAHRGDPLAEQRAMARGAAVVDRGHREVIAVPGEDRLSWLHLLLTQHVSELPEGTATEALVLDLNGRVLHHMNVAHVDDVVWLDTDPGDSAELLDYLTKMVFWSKVEPRDATAELAVLSVVGPDTAAVLAAAGVPVPGVPSGAAALPGGGFVRRMPWPGKDAADVVVPRAEREAWFARLTAAGARAAGAMAFEALRVEALRPRLRVDTDERTIPHEVGWIGAAVHLTKGCYRGQETVARVANMGRPPRKLVLLHLDAGDEELPRPGDAVFKDGRAVGRVGTVTLHHELGAVALALVKRSVPVDAELVAGVDERAAPARIDPDSMPPEESTPPPGRAAQSGLRG</sequence>
<dbReference type="InterPro" id="IPR013977">
    <property type="entry name" value="GcvT_C"/>
</dbReference>
<evidence type="ECO:0000259" key="3">
    <source>
        <dbReference type="Pfam" id="PF01571"/>
    </source>
</evidence>
<protein>
    <submittedName>
        <fullName evidence="5">Glycine cleavage system protein T</fullName>
    </submittedName>
</protein>
<keyword evidence="6" id="KW-1185">Reference proteome</keyword>
<dbReference type="PANTHER" id="PTHR22602:SF0">
    <property type="entry name" value="TRANSFERASE CAF17, MITOCHONDRIAL-RELATED"/>
    <property type="match status" value="1"/>
</dbReference>